<protein>
    <submittedName>
        <fullName evidence="1">Uncharacterized protein</fullName>
    </submittedName>
</protein>
<dbReference type="Proteomes" id="UP001266305">
    <property type="component" value="Unassembled WGS sequence"/>
</dbReference>
<dbReference type="EMBL" id="JASSZA010000018">
    <property type="protein sequence ID" value="KAK2089869.1"/>
    <property type="molecule type" value="Genomic_DNA"/>
</dbReference>
<organism evidence="1 2">
    <name type="scientific">Saguinus oedipus</name>
    <name type="common">Cotton-top tamarin</name>
    <name type="synonym">Oedipomidas oedipus</name>
    <dbReference type="NCBI Taxonomy" id="9490"/>
    <lineage>
        <taxon>Eukaryota</taxon>
        <taxon>Metazoa</taxon>
        <taxon>Chordata</taxon>
        <taxon>Craniata</taxon>
        <taxon>Vertebrata</taxon>
        <taxon>Euteleostomi</taxon>
        <taxon>Mammalia</taxon>
        <taxon>Eutheria</taxon>
        <taxon>Euarchontoglires</taxon>
        <taxon>Primates</taxon>
        <taxon>Haplorrhini</taxon>
        <taxon>Platyrrhini</taxon>
        <taxon>Cebidae</taxon>
        <taxon>Callitrichinae</taxon>
        <taxon>Saguinus</taxon>
    </lineage>
</organism>
<name>A0ABQ9TYI5_SAGOE</name>
<sequence length="113" mass="11701">MSFAFSSNFFNQIQSAITGTISPQGIVVPASALQQGNVAMATVAGGTVYQPVTVVTPQGQVVTQTLSPGTIRIQNSQVCVPFSGRLWGRVLPTWGTGTASTSPSVCLKSLCLV</sequence>
<reference evidence="1 2" key="1">
    <citation type="submission" date="2023-05" db="EMBL/GenBank/DDBJ databases">
        <title>B98-5 Cell Line De Novo Hybrid Assembly: An Optical Mapping Approach.</title>
        <authorList>
            <person name="Kananen K."/>
            <person name="Auerbach J.A."/>
            <person name="Kautto E."/>
            <person name="Blachly J.S."/>
        </authorList>
    </citation>
    <scope>NUCLEOTIDE SEQUENCE [LARGE SCALE GENOMIC DNA]</scope>
    <source>
        <strain evidence="1">B95-8</strain>
        <tissue evidence="1">Cell line</tissue>
    </source>
</reference>
<proteinExistence type="predicted"/>
<evidence type="ECO:0000313" key="2">
    <source>
        <dbReference type="Proteomes" id="UP001266305"/>
    </source>
</evidence>
<gene>
    <name evidence="1" type="ORF">P7K49_032535</name>
</gene>
<evidence type="ECO:0000313" key="1">
    <source>
        <dbReference type="EMBL" id="KAK2089869.1"/>
    </source>
</evidence>
<accession>A0ABQ9TYI5</accession>
<comment type="caution">
    <text evidence="1">The sequence shown here is derived from an EMBL/GenBank/DDBJ whole genome shotgun (WGS) entry which is preliminary data.</text>
</comment>
<keyword evidence="2" id="KW-1185">Reference proteome</keyword>